<dbReference type="GO" id="GO:0004789">
    <property type="term" value="F:thiamine-phosphate diphosphorylase activity"/>
    <property type="evidence" value="ECO:0007669"/>
    <property type="project" value="UniProtKB-UniRule"/>
</dbReference>
<dbReference type="InterPro" id="IPR036206">
    <property type="entry name" value="ThiamineP_synth_sf"/>
</dbReference>
<evidence type="ECO:0000256" key="4">
    <source>
        <dbReference type="ARBA" id="ARBA00022842"/>
    </source>
</evidence>
<evidence type="ECO:0000256" key="2">
    <source>
        <dbReference type="ARBA" id="ARBA00022679"/>
    </source>
</evidence>
<evidence type="ECO:0000259" key="12">
    <source>
        <dbReference type="Pfam" id="PF02581"/>
    </source>
</evidence>
<dbReference type="GO" id="GO:0009229">
    <property type="term" value="P:thiamine diphosphate biosynthetic process"/>
    <property type="evidence" value="ECO:0007669"/>
    <property type="project" value="UniProtKB-UniRule"/>
</dbReference>
<keyword evidence="2 9" id="KW-0808">Transferase</keyword>
<evidence type="ECO:0000256" key="3">
    <source>
        <dbReference type="ARBA" id="ARBA00022723"/>
    </source>
</evidence>
<evidence type="ECO:0000313" key="13">
    <source>
        <dbReference type="EMBL" id="MBC5660585.1"/>
    </source>
</evidence>
<dbReference type="RefSeq" id="WP_186873754.1">
    <property type="nucleotide sequence ID" value="NZ_JACOOR010000007.1"/>
</dbReference>
<comment type="catalytic activity">
    <reaction evidence="8 9 10">
        <text>2-[(2R,5Z)-2-carboxy-4-methylthiazol-5(2H)-ylidene]ethyl phosphate + 4-amino-2-methyl-5-(diphosphooxymethyl)pyrimidine + 2 H(+) = thiamine phosphate + CO2 + diphosphate</text>
        <dbReference type="Rhea" id="RHEA:47844"/>
        <dbReference type="ChEBI" id="CHEBI:15378"/>
        <dbReference type="ChEBI" id="CHEBI:16526"/>
        <dbReference type="ChEBI" id="CHEBI:33019"/>
        <dbReference type="ChEBI" id="CHEBI:37575"/>
        <dbReference type="ChEBI" id="CHEBI:57841"/>
        <dbReference type="ChEBI" id="CHEBI:62899"/>
        <dbReference type="EC" id="2.5.1.3"/>
    </reaction>
</comment>
<feature type="binding site" evidence="9">
    <location>
        <position position="92"/>
    </location>
    <ligand>
        <name>Mg(2+)</name>
        <dbReference type="ChEBI" id="CHEBI:18420"/>
    </ligand>
</feature>
<keyword evidence="4 9" id="KW-0460">Magnesium</keyword>
<dbReference type="GO" id="GO:0005737">
    <property type="term" value="C:cytoplasm"/>
    <property type="evidence" value="ECO:0007669"/>
    <property type="project" value="TreeGrafter"/>
</dbReference>
<feature type="domain" description="Thiamine phosphate synthase/TenI" evidence="12">
    <location>
        <begin position="10"/>
        <end position="190"/>
    </location>
</feature>
<evidence type="ECO:0000256" key="11">
    <source>
        <dbReference type="RuleBase" id="RU004253"/>
    </source>
</evidence>
<keyword evidence="3 9" id="KW-0479">Metal-binding</keyword>
<organism evidence="13 14">
    <name type="scientific">Anaerosacchariphilus hominis</name>
    <dbReference type="NCBI Taxonomy" id="2763017"/>
    <lineage>
        <taxon>Bacteria</taxon>
        <taxon>Bacillati</taxon>
        <taxon>Bacillota</taxon>
        <taxon>Clostridia</taxon>
        <taxon>Lachnospirales</taxon>
        <taxon>Lachnospiraceae</taxon>
        <taxon>Anaerosacchariphilus</taxon>
    </lineage>
</organism>
<dbReference type="EC" id="2.5.1.3" evidence="9"/>
<dbReference type="AlphaFoldDB" id="A0A923LDD7"/>
<evidence type="ECO:0000256" key="6">
    <source>
        <dbReference type="ARBA" id="ARBA00047334"/>
    </source>
</evidence>
<comment type="catalytic activity">
    <reaction evidence="7 9 10">
        <text>2-(2-carboxy-4-methylthiazol-5-yl)ethyl phosphate + 4-amino-2-methyl-5-(diphosphooxymethyl)pyrimidine + 2 H(+) = thiamine phosphate + CO2 + diphosphate</text>
        <dbReference type="Rhea" id="RHEA:47848"/>
        <dbReference type="ChEBI" id="CHEBI:15378"/>
        <dbReference type="ChEBI" id="CHEBI:16526"/>
        <dbReference type="ChEBI" id="CHEBI:33019"/>
        <dbReference type="ChEBI" id="CHEBI:37575"/>
        <dbReference type="ChEBI" id="CHEBI:57841"/>
        <dbReference type="ChEBI" id="CHEBI:62890"/>
        <dbReference type="EC" id="2.5.1.3"/>
    </reaction>
</comment>
<dbReference type="InterPro" id="IPR034291">
    <property type="entry name" value="TMP_synthase"/>
</dbReference>
<dbReference type="PANTHER" id="PTHR20857:SF15">
    <property type="entry name" value="THIAMINE-PHOSPHATE SYNTHASE"/>
    <property type="match status" value="1"/>
</dbReference>
<name>A0A923LDD7_9FIRM</name>
<feature type="binding site" evidence="9">
    <location>
        <begin position="187"/>
        <end position="188"/>
    </location>
    <ligand>
        <name>2-[(2R,5Z)-2-carboxy-4-methylthiazol-5(2H)-ylidene]ethyl phosphate</name>
        <dbReference type="ChEBI" id="CHEBI:62899"/>
    </ligand>
</feature>
<feature type="binding site" evidence="9">
    <location>
        <begin position="137"/>
        <end position="139"/>
    </location>
    <ligand>
        <name>2-[(2R,5Z)-2-carboxy-4-methylthiazol-5(2H)-ylidene]ethyl phosphate</name>
        <dbReference type="ChEBI" id="CHEBI:62899"/>
    </ligand>
</feature>
<comment type="cofactor">
    <cofactor evidence="9">
        <name>Mg(2+)</name>
        <dbReference type="ChEBI" id="CHEBI:18420"/>
    </cofactor>
    <text evidence="9">Binds 1 Mg(2+) ion per subunit.</text>
</comment>
<evidence type="ECO:0000256" key="1">
    <source>
        <dbReference type="ARBA" id="ARBA00005165"/>
    </source>
</evidence>
<comment type="catalytic activity">
    <reaction evidence="6 9 10">
        <text>4-methyl-5-(2-phosphooxyethyl)-thiazole + 4-amino-2-methyl-5-(diphosphooxymethyl)pyrimidine + H(+) = thiamine phosphate + diphosphate</text>
        <dbReference type="Rhea" id="RHEA:22328"/>
        <dbReference type="ChEBI" id="CHEBI:15378"/>
        <dbReference type="ChEBI" id="CHEBI:33019"/>
        <dbReference type="ChEBI" id="CHEBI:37575"/>
        <dbReference type="ChEBI" id="CHEBI:57841"/>
        <dbReference type="ChEBI" id="CHEBI:58296"/>
        <dbReference type="EC" id="2.5.1.3"/>
    </reaction>
</comment>
<accession>A0A923LDD7</accession>
<evidence type="ECO:0000256" key="7">
    <source>
        <dbReference type="ARBA" id="ARBA00047851"/>
    </source>
</evidence>
<comment type="function">
    <text evidence="9">Condenses 4-methyl-5-(beta-hydroxyethyl)thiazole monophosphate (THZ-P) and 2-methyl-4-amino-5-hydroxymethyl pyrimidine pyrophosphate (HMP-PP) to form thiamine monophosphate (TMP).</text>
</comment>
<comment type="similarity">
    <text evidence="9 10">Belongs to the thiamine-phosphate synthase family.</text>
</comment>
<evidence type="ECO:0000313" key="14">
    <source>
        <dbReference type="Proteomes" id="UP000649345"/>
    </source>
</evidence>
<dbReference type="FunFam" id="3.20.20.70:FF:000096">
    <property type="entry name" value="Thiamine-phosphate synthase"/>
    <property type="match status" value="1"/>
</dbReference>
<comment type="pathway">
    <text evidence="1 9 11">Cofactor biosynthesis; thiamine diphosphate biosynthesis; thiamine phosphate from 4-amino-2-methyl-5-diphosphomethylpyrimidine and 4-methyl-5-(2-phosphoethyl)-thiazole: step 1/1.</text>
</comment>
<comment type="caution">
    <text evidence="13">The sequence shown here is derived from an EMBL/GenBank/DDBJ whole genome shotgun (WGS) entry which is preliminary data.</text>
</comment>
<dbReference type="GO" id="GO:0000287">
    <property type="term" value="F:magnesium ion binding"/>
    <property type="evidence" value="ECO:0007669"/>
    <property type="project" value="UniProtKB-UniRule"/>
</dbReference>
<sequence length="214" mass="22815">MKFKKEMLLLYAVTDRHWTGGQTLEEQIEEALAGGVTILQLREKNLPEEEFLQEAIRVKEICHRHGVPLIINDNVEVALKSGADGVHVGIEDAPVSEIRARVPADFIIGATCKTVEQAKKAEQAGADYMGVGAVFPSPTKTTAIRITREQLYEICTSVQIPAVAIGGITAENITEIRGGGMAGAAVVSAIFGAADIPKAAGELKKKVKEIVTGA</sequence>
<dbReference type="GO" id="GO:0009228">
    <property type="term" value="P:thiamine biosynthetic process"/>
    <property type="evidence" value="ECO:0007669"/>
    <property type="project" value="UniProtKB-KW"/>
</dbReference>
<dbReference type="CDD" id="cd00564">
    <property type="entry name" value="TMP_TenI"/>
    <property type="match status" value="1"/>
</dbReference>
<dbReference type="Gene3D" id="3.20.20.70">
    <property type="entry name" value="Aldolase class I"/>
    <property type="match status" value="1"/>
</dbReference>
<dbReference type="NCBIfam" id="TIGR00693">
    <property type="entry name" value="thiE"/>
    <property type="match status" value="1"/>
</dbReference>
<evidence type="ECO:0000256" key="9">
    <source>
        <dbReference type="HAMAP-Rule" id="MF_00097"/>
    </source>
</evidence>
<proteinExistence type="inferred from homology"/>
<reference evidence="13" key="1">
    <citation type="submission" date="2020-08" db="EMBL/GenBank/DDBJ databases">
        <title>Genome public.</title>
        <authorList>
            <person name="Liu C."/>
            <person name="Sun Q."/>
        </authorList>
    </citation>
    <scope>NUCLEOTIDE SEQUENCE</scope>
    <source>
        <strain evidence="13">NSJ-68</strain>
    </source>
</reference>
<dbReference type="InterPro" id="IPR013785">
    <property type="entry name" value="Aldolase_TIM"/>
</dbReference>
<feature type="binding site" evidence="9">
    <location>
        <begin position="40"/>
        <end position="44"/>
    </location>
    <ligand>
        <name>4-amino-2-methyl-5-(diphosphooxymethyl)pyrimidine</name>
        <dbReference type="ChEBI" id="CHEBI:57841"/>
    </ligand>
</feature>
<evidence type="ECO:0000256" key="10">
    <source>
        <dbReference type="RuleBase" id="RU003826"/>
    </source>
</evidence>
<dbReference type="InterPro" id="IPR022998">
    <property type="entry name" value="ThiamineP_synth_TenI"/>
</dbReference>
<keyword evidence="14" id="KW-1185">Reference proteome</keyword>
<feature type="binding site" evidence="9">
    <location>
        <position position="167"/>
    </location>
    <ligand>
        <name>2-[(2R,5Z)-2-carboxy-4-methylthiazol-5(2H)-ylidene]ethyl phosphate</name>
        <dbReference type="ChEBI" id="CHEBI:62899"/>
    </ligand>
</feature>
<feature type="binding site" evidence="9">
    <location>
        <position position="73"/>
    </location>
    <ligand>
        <name>Mg(2+)</name>
        <dbReference type="ChEBI" id="CHEBI:18420"/>
    </ligand>
</feature>
<dbReference type="Proteomes" id="UP000649345">
    <property type="component" value="Unassembled WGS sequence"/>
</dbReference>
<gene>
    <name evidence="9 13" type="primary">thiE</name>
    <name evidence="13" type="ORF">H8S44_12485</name>
</gene>
<protein>
    <recommendedName>
        <fullName evidence="9">Thiamine-phosphate synthase</fullName>
        <shortName evidence="9">TP synthase</shortName>
        <shortName evidence="9">TPS</shortName>
        <ecNumber evidence="9">2.5.1.3</ecNumber>
    </recommendedName>
    <alternativeName>
        <fullName evidence="9">Thiamine-phosphate pyrophosphorylase</fullName>
        <shortName evidence="9">TMP pyrophosphorylase</shortName>
        <shortName evidence="9">TMP-PPase</shortName>
    </alternativeName>
</protein>
<dbReference type="EMBL" id="JACOOR010000007">
    <property type="protein sequence ID" value="MBC5660585.1"/>
    <property type="molecule type" value="Genomic_DNA"/>
</dbReference>
<keyword evidence="5 9" id="KW-0784">Thiamine biosynthesis</keyword>
<evidence type="ECO:0000256" key="5">
    <source>
        <dbReference type="ARBA" id="ARBA00022977"/>
    </source>
</evidence>
<feature type="binding site" evidence="9">
    <location>
        <position position="72"/>
    </location>
    <ligand>
        <name>4-amino-2-methyl-5-(diphosphooxymethyl)pyrimidine</name>
        <dbReference type="ChEBI" id="CHEBI:57841"/>
    </ligand>
</feature>
<dbReference type="SUPFAM" id="SSF51391">
    <property type="entry name" value="Thiamin phosphate synthase"/>
    <property type="match status" value="1"/>
</dbReference>
<feature type="binding site" evidence="9">
    <location>
        <position position="140"/>
    </location>
    <ligand>
        <name>4-amino-2-methyl-5-(diphosphooxymethyl)pyrimidine</name>
        <dbReference type="ChEBI" id="CHEBI:57841"/>
    </ligand>
</feature>
<dbReference type="HAMAP" id="MF_00097">
    <property type="entry name" value="TMP_synthase"/>
    <property type="match status" value="1"/>
</dbReference>
<evidence type="ECO:0000256" key="8">
    <source>
        <dbReference type="ARBA" id="ARBA00047883"/>
    </source>
</evidence>
<feature type="binding site" evidence="9">
    <location>
        <position position="111"/>
    </location>
    <ligand>
        <name>4-amino-2-methyl-5-(diphosphooxymethyl)pyrimidine</name>
        <dbReference type="ChEBI" id="CHEBI:57841"/>
    </ligand>
</feature>
<dbReference type="PANTHER" id="PTHR20857">
    <property type="entry name" value="THIAMINE-PHOSPHATE PYROPHOSPHORYLASE"/>
    <property type="match status" value="1"/>
</dbReference>
<dbReference type="Pfam" id="PF02581">
    <property type="entry name" value="TMP-TENI"/>
    <property type="match status" value="1"/>
</dbReference>